<comment type="caution">
    <text evidence="2">The sequence shown here is derived from an EMBL/GenBank/DDBJ whole genome shotgun (WGS) entry which is preliminary data.</text>
</comment>
<accession>A0A0F9P4K9</accession>
<dbReference type="EMBL" id="LAZR01006963">
    <property type="protein sequence ID" value="KKM88392.1"/>
    <property type="molecule type" value="Genomic_DNA"/>
</dbReference>
<gene>
    <name evidence="2" type="ORF">LCGC14_1259250</name>
</gene>
<protein>
    <submittedName>
        <fullName evidence="2">Uncharacterized protein</fullName>
    </submittedName>
</protein>
<sequence length="97" mass="10460">MAMSNGHPTPPSASKQPKPQCLFPPCVRRVKEEDTVVCPIHKEMAEYLLWIFEYIGYGDVPIAIALKVVSAQINKGGTSPTKGPGADIIGLDGKKLI</sequence>
<organism evidence="2">
    <name type="scientific">marine sediment metagenome</name>
    <dbReference type="NCBI Taxonomy" id="412755"/>
    <lineage>
        <taxon>unclassified sequences</taxon>
        <taxon>metagenomes</taxon>
        <taxon>ecological metagenomes</taxon>
    </lineage>
</organism>
<evidence type="ECO:0000256" key="1">
    <source>
        <dbReference type="SAM" id="MobiDB-lite"/>
    </source>
</evidence>
<name>A0A0F9P4K9_9ZZZZ</name>
<evidence type="ECO:0000313" key="2">
    <source>
        <dbReference type="EMBL" id="KKM88392.1"/>
    </source>
</evidence>
<reference evidence="2" key="1">
    <citation type="journal article" date="2015" name="Nature">
        <title>Complex archaea that bridge the gap between prokaryotes and eukaryotes.</title>
        <authorList>
            <person name="Spang A."/>
            <person name="Saw J.H."/>
            <person name="Jorgensen S.L."/>
            <person name="Zaremba-Niedzwiedzka K."/>
            <person name="Martijn J."/>
            <person name="Lind A.E."/>
            <person name="van Eijk R."/>
            <person name="Schleper C."/>
            <person name="Guy L."/>
            <person name="Ettema T.J."/>
        </authorList>
    </citation>
    <scope>NUCLEOTIDE SEQUENCE</scope>
</reference>
<proteinExistence type="predicted"/>
<dbReference type="AlphaFoldDB" id="A0A0F9P4K9"/>
<feature type="region of interest" description="Disordered" evidence="1">
    <location>
        <begin position="1"/>
        <end position="20"/>
    </location>
</feature>